<accession>A0ABQ0CZP1</accession>
<dbReference type="EMBL" id="BAAFGZ010000533">
    <property type="protein sequence ID" value="GAB0138925.1"/>
    <property type="molecule type" value="Genomic_DNA"/>
</dbReference>
<protein>
    <submittedName>
        <fullName evidence="1">Uncharacterized protein</fullName>
    </submittedName>
</protein>
<proteinExistence type="predicted"/>
<keyword evidence="2" id="KW-1185">Reference proteome</keyword>
<organism evidence="1 2">
    <name type="scientific">Epichloe bromicola</name>
    <dbReference type="NCBI Taxonomy" id="79588"/>
    <lineage>
        <taxon>Eukaryota</taxon>
        <taxon>Fungi</taxon>
        <taxon>Dikarya</taxon>
        <taxon>Ascomycota</taxon>
        <taxon>Pezizomycotina</taxon>
        <taxon>Sordariomycetes</taxon>
        <taxon>Hypocreomycetidae</taxon>
        <taxon>Hypocreales</taxon>
        <taxon>Clavicipitaceae</taxon>
        <taxon>Epichloe</taxon>
    </lineage>
</organism>
<evidence type="ECO:0000313" key="2">
    <source>
        <dbReference type="Proteomes" id="UP001562357"/>
    </source>
</evidence>
<reference evidence="2" key="1">
    <citation type="submission" date="2024-06" db="EMBL/GenBank/DDBJ databases">
        <title>Draft Genome Sequences of Epichloe bromicola Strains Isolated from Elymus ciliaris.</title>
        <authorList>
            <consortium name="Epichloe bromicola genome sequencing consortium"/>
            <person name="Miura A."/>
            <person name="Imano S."/>
            <person name="Ashida A."/>
            <person name="Sato I."/>
            <person name="Chiba S."/>
            <person name="Tanaka A."/>
            <person name="Camagna M."/>
            <person name="Takemoto D."/>
        </authorList>
    </citation>
    <scope>NUCLEOTIDE SEQUENCE [LARGE SCALE GENOMIC DNA]</scope>
    <source>
        <strain evidence="2">DP</strain>
    </source>
</reference>
<sequence length="124" mass="14321">MVHVDGDTMKAVEPVLQDIVKSVRPGAQTFSEMRMVIIEKYVYDEATHGITSYIRLVSFEIKEAFYAVITGKAQSQGRVNLQLGLLQYEAIFEQGYWEWYSKKYLQNDEKDLFKDLIGKQSTDV</sequence>
<gene>
    <name evidence="1" type="primary">g7145</name>
    <name evidence="1" type="ORF">EsDP_00007145</name>
</gene>
<comment type="caution">
    <text evidence="1">The sequence shown here is derived from an EMBL/GenBank/DDBJ whole genome shotgun (WGS) entry which is preliminary data.</text>
</comment>
<evidence type="ECO:0000313" key="1">
    <source>
        <dbReference type="EMBL" id="GAB0138925.1"/>
    </source>
</evidence>
<dbReference type="Proteomes" id="UP001562357">
    <property type="component" value="Unassembled WGS sequence"/>
</dbReference>
<name>A0ABQ0CZP1_9HYPO</name>